<evidence type="ECO:0000256" key="5">
    <source>
        <dbReference type="ARBA" id="ARBA00022741"/>
    </source>
</evidence>
<evidence type="ECO:0000313" key="14">
    <source>
        <dbReference type="Proteomes" id="UP000694867"/>
    </source>
</evidence>
<proteinExistence type="inferred from homology"/>
<dbReference type="FunFam" id="3.10.290.20:FF:000001">
    <property type="entry name" value="NEDD8-activating enzyme E1 catalytic subunit, variant"/>
    <property type="match status" value="1"/>
</dbReference>
<name>A0AAJ6VVG4_9ACAR</name>
<dbReference type="InterPro" id="IPR014929">
    <property type="entry name" value="E2-binding"/>
</dbReference>
<dbReference type="KEGG" id="goe:100905895"/>
<evidence type="ECO:0000256" key="1">
    <source>
        <dbReference type="ARBA" id="ARBA00005032"/>
    </source>
</evidence>
<dbReference type="SUPFAM" id="SSF69572">
    <property type="entry name" value="Activating enzymes of the ubiquitin-like proteins"/>
    <property type="match status" value="1"/>
</dbReference>
<dbReference type="FunFam" id="1.10.10.520:FF:000001">
    <property type="entry name" value="NEDD8-activating enzyme E1 catalytic subunit"/>
    <property type="match status" value="1"/>
</dbReference>
<evidence type="ECO:0000256" key="6">
    <source>
        <dbReference type="ARBA" id="ARBA00022786"/>
    </source>
</evidence>
<dbReference type="RefSeq" id="XP_003738260.1">
    <property type="nucleotide sequence ID" value="XM_003738212.1"/>
</dbReference>
<evidence type="ECO:0000256" key="12">
    <source>
        <dbReference type="SAM" id="MobiDB-lite"/>
    </source>
</evidence>
<dbReference type="GO" id="GO:0019781">
    <property type="term" value="F:NEDD8 activating enzyme activity"/>
    <property type="evidence" value="ECO:0007669"/>
    <property type="project" value="UniProtKB-UniRule"/>
</dbReference>
<reference evidence="15" key="1">
    <citation type="submission" date="2025-08" db="UniProtKB">
        <authorList>
            <consortium name="RefSeq"/>
        </authorList>
    </citation>
    <scope>IDENTIFICATION</scope>
</reference>
<dbReference type="Gene3D" id="3.40.50.720">
    <property type="entry name" value="NAD(P)-binding Rossmann-like Domain"/>
    <property type="match status" value="1"/>
</dbReference>
<evidence type="ECO:0000313" key="15">
    <source>
        <dbReference type="RefSeq" id="XP_003738260.1"/>
    </source>
</evidence>
<comment type="function">
    <text evidence="11">Catalytic subunit of the dimeric E1 enzyme, which activates NEDD8.</text>
</comment>
<evidence type="ECO:0000259" key="13">
    <source>
        <dbReference type="SMART" id="SM01181"/>
    </source>
</evidence>
<dbReference type="InterPro" id="IPR000594">
    <property type="entry name" value="ThiF_NAD_FAD-bd"/>
</dbReference>
<evidence type="ECO:0000256" key="9">
    <source>
        <dbReference type="ARBA" id="ARBA00024626"/>
    </source>
</evidence>
<dbReference type="InterPro" id="IPR045886">
    <property type="entry name" value="ThiF/MoeB/HesA"/>
</dbReference>
<keyword evidence="7 11" id="KW-0067">ATP-binding</keyword>
<dbReference type="InterPro" id="IPR023318">
    <property type="entry name" value="Ub_act_enz_dom_a_sf"/>
</dbReference>
<organism evidence="14 15">
    <name type="scientific">Galendromus occidentalis</name>
    <name type="common">western predatory mite</name>
    <dbReference type="NCBI Taxonomy" id="34638"/>
    <lineage>
        <taxon>Eukaryota</taxon>
        <taxon>Metazoa</taxon>
        <taxon>Ecdysozoa</taxon>
        <taxon>Arthropoda</taxon>
        <taxon>Chelicerata</taxon>
        <taxon>Arachnida</taxon>
        <taxon>Acari</taxon>
        <taxon>Parasitiformes</taxon>
        <taxon>Mesostigmata</taxon>
        <taxon>Gamasina</taxon>
        <taxon>Phytoseioidea</taxon>
        <taxon>Phytoseiidae</taxon>
        <taxon>Typhlodrominae</taxon>
        <taxon>Galendromus</taxon>
    </lineage>
</organism>
<sequence>MEAMDQGASESTTESSHWPSRWSDIEKILNRTGPLSMPEFEEGKLPAVQKDCNILVIGAGGLGCELLKNLAMMGFINISVIDMDTIDLSNLNRQFLFREKDIGRPKAQVAAEFINNRVPGVKVTPYYAKIEDFDAEFYKEFSIIVCGLDAIAPRRWINRLLCSMLEYDDHEELEPETIHPLVDGGTEGFKGNARVMAPGITACIECTLSFYPPAVNFPMCTLAQTPRLPEHCIEYVKLIQWPKDKPFGETEIDGDNPEHILWIHEKSLERAAQFGIHGITYRLTQGVVKRIIPAVASTNAVIAAICANEVFKIAYSCYPNLKTYVMFNDTAGIYTDVLEPERLADCMSCSIKPRMLRFPRSATLEDVLDFLKESPQYQMSNPGATTATHEGQKTLYIPGIKSLEDQTKPNLSKTLEELGFVDGQELNVTDKTSPTGFTFKIRYE</sequence>
<dbReference type="PANTHER" id="PTHR10953">
    <property type="entry name" value="UBIQUITIN-ACTIVATING ENZYME E1"/>
    <property type="match status" value="1"/>
</dbReference>
<evidence type="ECO:0000256" key="8">
    <source>
        <dbReference type="ARBA" id="ARBA00023624"/>
    </source>
</evidence>
<dbReference type="PANTHER" id="PTHR10953:SF6">
    <property type="entry name" value="NEDD8-ACTIVATING ENZYME E1 CATALYTIC SUBUNIT"/>
    <property type="match status" value="1"/>
</dbReference>
<evidence type="ECO:0000256" key="3">
    <source>
        <dbReference type="ARBA" id="ARBA00015203"/>
    </source>
</evidence>
<dbReference type="PROSITE" id="PS00865">
    <property type="entry name" value="UBIQUITIN_ACTIVAT_2"/>
    <property type="match status" value="1"/>
</dbReference>
<gene>
    <name evidence="15" type="primary">LOC100905895</name>
</gene>
<evidence type="ECO:0000256" key="11">
    <source>
        <dbReference type="RuleBase" id="RU368009"/>
    </source>
</evidence>
<dbReference type="Pfam" id="PF08825">
    <property type="entry name" value="E2_bind"/>
    <property type="match status" value="1"/>
</dbReference>
<feature type="active site" description="Glycyl thioester intermediate" evidence="10">
    <location>
        <position position="220"/>
    </location>
</feature>
<dbReference type="GO" id="GO:0005634">
    <property type="term" value="C:nucleus"/>
    <property type="evidence" value="ECO:0007669"/>
    <property type="project" value="TreeGrafter"/>
</dbReference>
<evidence type="ECO:0000256" key="4">
    <source>
        <dbReference type="ARBA" id="ARBA00022598"/>
    </source>
</evidence>
<dbReference type="SMART" id="SM01181">
    <property type="entry name" value="E2_bind"/>
    <property type="match status" value="1"/>
</dbReference>
<feature type="compositionally biased region" description="Polar residues" evidence="12">
    <location>
        <begin position="8"/>
        <end position="18"/>
    </location>
</feature>
<protein>
    <recommendedName>
        <fullName evidence="3 11">NEDD8-activating enzyme E1 catalytic subunit</fullName>
        <ecNumber evidence="8 11">6.2.1.64</ecNumber>
    </recommendedName>
</protein>
<dbReference type="CTD" id="9039"/>
<keyword evidence="5 11" id="KW-0547">Nucleotide-binding</keyword>
<dbReference type="GeneID" id="100905895"/>
<dbReference type="CDD" id="cd01488">
    <property type="entry name" value="Uba3_RUB"/>
    <property type="match status" value="1"/>
</dbReference>
<dbReference type="InterPro" id="IPR035985">
    <property type="entry name" value="Ubiquitin-activating_enz"/>
</dbReference>
<keyword evidence="6 11" id="KW-0833">Ubl conjugation pathway</keyword>
<dbReference type="GO" id="GO:0045116">
    <property type="term" value="P:protein neddylation"/>
    <property type="evidence" value="ECO:0007669"/>
    <property type="project" value="UniProtKB-UniRule"/>
</dbReference>
<dbReference type="GO" id="GO:0005524">
    <property type="term" value="F:ATP binding"/>
    <property type="evidence" value="ECO:0007669"/>
    <property type="project" value="UniProtKB-UniRule"/>
</dbReference>
<dbReference type="Pfam" id="PF00899">
    <property type="entry name" value="ThiF"/>
    <property type="match status" value="1"/>
</dbReference>
<comment type="catalytic activity">
    <reaction evidence="9 11">
        <text>ATP + [NEDD8 protein] + [E1 NEDD8-activating enzyme]-L-cysteine = AMP + diphosphate + [E1 NEDD8-activating enzyme]-S-[NEDD8 protein]-yl-L-cysteine.</text>
        <dbReference type="EC" id="6.2.1.64"/>
    </reaction>
</comment>
<evidence type="ECO:0000256" key="2">
    <source>
        <dbReference type="ARBA" id="ARBA00006310"/>
    </source>
</evidence>
<dbReference type="Gene3D" id="3.10.290.20">
    <property type="entry name" value="Ubiquitin-like 2 activating enzyme e1b. Chain: B, domain 3"/>
    <property type="match status" value="1"/>
</dbReference>
<dbReference type="Proteomes" id="UP000694867">
    <property type="component" value="Unplaced"/>
</dbReference>
<dbReference type="GO" id="GO:0005737">
    <property type="term" value="C:cytoplasm"/>
    <property type="evidence" value="ECO:0007669"/>
    <property type="project" value="TreeGrafter"/>
</dbReference>
<comment type="pathway">
    <text evidence="1 11">Protein modification; protein neddylation.</text>
</comment>
<keyword evidence="14" id="KW-1185">Reference proteome</keyword>
<dbReference type="EC" id="6.2.1.64" evidence="8 11"/>
<accession>A0AAJ6VVG4</accession>
<dbReference type="AlphaFoldDB" id="A0AAJ6VVG4"/>
<keyword evidence="4 11" id="KW-0436">Ligase</keyword>
<dbReference type="InterPro" id="IPR033127">
    <property type="entry name" value="UBQ-activ_enz_E1_Cys_AS"/>
</dbReference>
<evidence type="ECO:0000256" key="7">
    <source>
        <dbReference type="ARBA" id="ARBA00022840"/>
    </source>
</evidence>
<dbReference type="InterPro" id="IPR030468">
    <property type="entry name" value="Uba3_N"/>
</dbReference>
<dbReference type="Gene3D" id="1.10.10.520">
    <property type="entry name" value="Ubiquitin activating enzymes (Uba3). Chain: B, domain 2"/>
    <property type="match status" value="1"/>
</dbReference>
<comment type="similarity">
    <text evidence="2 11">Belongs to the ubiquitin-activating E1 family. UBA3 subfamily.</text>
</comment>
<feature type="domain" description="E2 binding" evidence="13">
    <location>
        <begin position="356"/>
        <end position="444"/>
    </location>
</feature>
<feature type="region of interest" description="Disordered" evidence="12">
    <location>
        <begin position="1"/>
        <end position="20"/>
    </location>
</feature>
<evidence type="ECO:0000256" key="10">
    <source>
        <dbReference type="PROSITE-ProRule" id="PRU10132"/>
    </source>
</evidence>